<feature type="transmembrane region" description="Helical" evidence="1">
    <location>
        <begin position="56"/>
        <end position="75"/>
    </location>
</feature>
<evidence type="ECO:0000313" key="3">
    <source>
        <dbReference type="Proteomes" id="UP000266313"/>
    </source>
</evidence>
<name>A0A250KW88_9GAMM</name>
<keyword evidence="1" id="KW-0812">Transmembrane</keyword>
<keyword evidence="1" id="KW-0472">Membrane</keyword>
<accession>A0A250KW88</accession>
<dbReference type="AlphaFoldDB" id="A0A250KW88"/>
<keyword evidence="3" id="KW-1185">Reference proteome</keyword>
<reference evidence="2 3" key="1">
    <citation type="submission" date="2016-12" db="EMBL/GenBank/DDBJ databases">
        <title>Genome sequencing of Methylocaldum marinum.</title>
        <authorList>
            <person name="Takeuchi M."/>
            <person name="Kamagata Y."/>
            <person name="Hiraoka S."/>
            <person name="Oshima K."/>
            <person name="Hattori M."/>
            <person name="Iwasaki W."/>
        </authorList>
    </citation>
    <scope>NUCLEOTIDE SEQUENCE [LARGE SCALE GENOMIC DNA]</scope>
    <source>
        <strain evidence="2 3">S8</strain>
    </source>
</reference>
<gene>
    <name evidence="2" type="ORF">sS8_3842</name>
</gene>
<protein>
    <submittedName>
        <fullName evidence="2">Uncharacterized protein</fullName>
    </submittedName>
</protein>
<dbReference type="EMBL" id="AP017928">
    <property type="protein sequence ID" value="BBA35774.1"/>
    <property type="molecule type" value="Genomic_DNA"/>
</dbReference>
<keyword evidence="1" id="KW-1133">Transmembrane helix</keyword>
<sequence>MTACSLVSGVAGAAEPIAEYLTLALGFNLAVATDHESDWAGLSSRFRAMFSDAVKFGFQVGIFVFLTTIPLNMAISGSKAATVANENIPVIADDSVKPHNEGDFSVDLVHVYEESGNNLIEWAMILPVGLGFLYPLRSLGAGFVRALAHGQHGAILNRNSILIVAAFSLVSVLAFITLDLYPLIPVVQGFWMAVNYVMFRDIFLGITENRRHAAKAVDGYNQVETSASRI</sequence>
<organism evidence="2 3">
    <name type="scientific">Methylocaldum marinum</name>
    <dbReference type="NCBI Taxonomy" id="1432792"/>
    <lineage>
        <taxon>Bacteria</taxon>
        <taxon>Pseudomonadati</taxon>
        <taxon>Pseudomonadota</taxon>
        <taxon>Gammaproteobacteria</taxon>
        <taxon>Methylococcales</taxon>
        <taxon>Methylococcaceae</taxon>
        <taxon>Methylocaldum</taxon>
    </lineage>
</organism>
<evidence type="ECO:0000256" key="1">
    <source>
        <dbReference type="SAM" id="Phobius"/>
    </source>
</evidence>
<proteinExistence type="predicted"/>
<feature type="transmembrane region" description="Helical" evidence="1">
    <location>
        <begin position="161"/>
        <end position="184"/>
    </location>
</feature>
<evidence type="ECO:0000313" key="2">
    <source>
        <dbReference type="EMBL" id="BBA35774.1"/>
    </source>
</evidence>
<dbReference type="Proteomes" id="UP000266313">
    <property type="component" value="Chromosome"/>
</dbReference>
<dbReference type="KEGG" id="mmai:sS8_3842"/>